<feature type="region of interest" description="Disordered" evidence="1">
    <location>
        <begin position="195"/>
        <end position="214"/>
    </location>
</feature>
<comment type="caution">
    <text evidence="2">The sequence shown here is derived from an EMBL/GenBank/DDBJ whole genome shotgun (WGS) entry which is preliminary data.</text>
</comment>
<accession>A0A388LJE9</accession>
<organism evidence="2 3">
    <name type="scientific">Chara braunii</name>
    <name type="common">Braun's stonewort</name>
    <dbReference type="NCBI Taxonomy" id="69332"/>
    <lineage>
        <taxon>Eukaryota</taxon>
        <taxon>Viridiplantae</taxon>
        <taxon>Streptophyta</taxon>
        <taxon>Charophyceae</taxon>
        <taxon>Charales</taxon>
        <taxon>Characeae</taxon>
        <taxon>Chara</taxon>
    </lineage>
</organism>
<protein>
    <submittedName>
        <fullName evidence="2">Uncharacterized protein</fullName>
    </submittedName>
</protein>
<dbReference type="Gramene" id="GBG82373">
    <property type="protein sequence ID" value="GBG82373"/>
    <property type="gene ID" value="CBR_g34748"/>
</dbReference>
<dbReference type="Proteomes" id="UP000265515">
    <property type="component" value="Unassembled WGS sequence"/>
</dbReference>
<evidence type="ECO:0000256" key="1">
    <source>
        <dbReference type="SAM" id="MobiDB-lite"/>
    </source>
</evidence>
<name>A0A388LJE9_CHABU</name>
<dbReference type="AlphaFoldDB" id="A0A388LJE9"/>
<feature type="compositionally biased region" description="Basic and acidic residues" evidence="1">
    <location>
        <begin position="156"/>
        <end position="176"/>
    </location>
</feature>
<evidence type="ECO:0000313" key="3">
    <source>
        <dbReference type="Proteomes" id="UP000265515"/>
    </source>
</evidence>
<dbReference type="EMBL" id="BFEA01000405">
    <property type="protein sequence ID" value="GBG82373.1"/>
    <property type="molecule type" value="Genomic_DNA"/>
</dbReference>
<sequence>MMRRLETIGADGDQEIVEAVLGGDAVLQPSGGGPISPHPPTSLPHMTPDRPAATHHATLPPSPIIMGHADVPPVSASPPGPCGSSASHAPVTSEAGGSGTMDSESQVVCDVVLGLMAPRGAEVEQMLQTQRSHTVPYRVPIHVQPISDEVPIGDMTRGDVEEPGGHGAEGKSRADLHTTGSASDTQVVVAYEERAGVVDPLPDTPTGHDGCPGV</sequence>
<proteinExistence type="predicted"/>
<feature type="region of interest" description="Disordered" evidence="1">
    <location>
        <begin position="75"/>
        <end position="103"/>
    </location>
</feature>
<reference evidence="2 3" key="1">
    <citation type="journal article" date="2018" name="Cell">
        <title>The Chara Genome: Secondary Complexity and Implications for Plant Terrestrialization.</title>
        <authorList>
            <person name="Nishiyama T."/>
            <person name="Sakayama H."/>
            <person name="Vries J.D."/>
            <person name="Buschmann H."/>
            <person name="Saint-Marcoux D."/>
            <person name="Ullrich K.K."/>
            <person name="Haas F.B."/>
            <person name="Vanderstraeten L."/>
            <person name="Becker D."/>
            <person name="Lang D."/>
            <person name="Vosolsobe S."/>
            <person name="Rombauts S."/>
            <person name="Wilhelmsson P.K.I."/>
            <person name="Janitza P."/>
            <person name="Kern R."/>
            <person name="Heyl A."/>
            <person name="Rumpler F."/>
            <person name="Villalobos L.I.A.C."/>
            <person name="Clay J.M."/>
            <person name="Skokan R."/>
            <person name="Toyoda A."/>
            <person name="Suzuki Y."/>
            <person name="Kagoshima H."/>
            <person name="Schijlen E."/>
            <person name="Tajeshwar N."/>
            <person name="Catarino B."/>
            <person name="Hetherington A.J."/>
            <person name="Saltykova A."/>
            <person name="Bonnot C."/>
            <person name="Breuninger H."/>
            <person name="Symeonidi A."/>
            <person name="Radhakrishnan G.V."/>
            <person name="Van Nieuwerburgh F."/>
            <person name="Deforce D."/>
            <person name="Chang C."/>
            <person name="Karol K.G."/>
            <person name="Hedrich R."/>
            <person name="Ulvskov P."/>
            <person name="Glockner G."/>
            <person name="Delwiche C.F."/>
            <person name="Petrasek J."/>
            <person name="Van de Peer Y."/>
            <person name="Friml J."/>
            <person name="Beilby M."/>
            <person name="Dolan L."/>
            <person name="Kohara Y."/>
            <person name="Sugano S."/>
            <person name="Fujiyama A."/>
            <person name="Delaux P.-M."/>
            <person name="Quint M."/>
            <person name="TheiBen G."/>
            <person name="Hagemann M."/>
            <person name="Harholt J."/>
            <person name="Dunand C."/>
            <person name="Zachgo S."/>
            <person name="Langdale J."/>
            <person name="Maumus F."/>
            <person name="Straeten D.V.D."/>
            <person name="Gould S.B."/>
            <person name="Rensing S.A."/>
        </authorList>
    </citation>
    <scope>NUCLEOTIDE SEQUENCE [LARGE SCALE GENOMIC DNA]</scope>
    <source>
        <strain evidence="2 3">S276</strain>
    </source>
</reference>
<keyword evidence="3" id="KW-1185">Reference proteome</keyword>
<evidence type="ECO:0000313" key="2">
    <source>
        <dbReference type="EMBL" id="GBG82373.1"/>
    </source>
</evidence>
<feature type="region of interest" description="Disordered" evidence="1">
    <location>
        <begin position="148"/>
        <end position="182"/>
    </location>
</feature>
<gene>
    <name evidence="2" type="ORF">CBR_g34748</name>
</gene>